<dbReference type="GO" id="GO:0034472">
    <property type="term" value="P:snRNA 3'-end processing"/>
    <property type="evidence" value="ECO:0007669"/>
    <property type="project" value="TreeGrafter"/>
</dbReference>
<dbReference type="EMBL" id="CAJPEV010006222">
    <property type="protein sequence ID" value="CAG0903958.1"/>
    <property type="molecule type" value="Genomic_DNA"/>
</dbReference>
<protein>
    <recommendedName>
        <fullName evidence="1">Integrator complex subunit 7 N-terminal domain-containing protein</fullName>
    </recommendedName>
</protein>
<evidence type="ECO:0000313" key="3">
    <source>
        <dbReference type="Proteomes" id="UP000677054"/>
    </source>
</evidence>
<dbReference type="PANTHER" id="PTHR13322:SF2">
    <property type="entry name" value="INTEGRATOR COMPLEX SUBUNIT 7"/>
    <property type="match status" value="1"/>
</dbReference>
<dbReference type="InterPro" id="IPR033060">
    <property type="entry name" value="INTS7"/>
</dbReference>
<dbReference type="AlphaFoldDB" id="A0A7R9FSP7"/>
<evidence type="ECO:0000313" key="2">
    <source>
        <dbReference type="EMBL" id="CAD7253622.1"/>
    </source>
</evidence>
<dbReference type="OrthoDB" id="6349772at2759"/>
<reference evidence="2" key="1">
    <citation type="submission" date="2020-11" db="EMBL/GenBank/DDBJ databases">
        <authorList>
            <person name="Tran Van P."/>
        </authorList>
    </citation>
    <scope>NUCLEOTIDE SEQUENCE</scope>
</reference>
<evidence type="ECO:0000259" key="1">
    <source>
        <dbReference type="Pfam" id="PF24436"/>
    </source>
</evidence>
<sequence>MWKAPRGCEVGLGEQEQDANAALSELDKGLRSTKVGEQCQAIVRFPRLFEKYPFPILINSAFLKLADVFRLG</sequence>
<feature type="domain" description="Integrator complex subunit 7 N-terminal" evidence="1">
    <location>
        <begin position="23"/>
        <end position="72"/>
    </location>
</feature>
<dbReference type="InterPro" id="IPR056516">
    <property type="entry name" value="INTS7_N"/>
</dbReference>
<dbReference type="PANTHER" id="PTHR13322">
    <property type="entry name" value="C1ORF73 PROTEIN"/>
    <property type="match status" value="1"/>
</dbReference>
<name>A0A7R9FSP7_9CRUS</name>
<dbReference type="Proteomes" id="UP000677054">
    <property type="component" value="Unassembled WGS sequence"/>
</dbReference>
<dbReference type="GO" id="GO:0032039">
    <property type="term" value="C:integrator complex"/>
    <property type="evidence" value="ECO:0007669"/>
    <property type="project" value="InterPro"/>
</dbReference>
<organism evidence="2">
    <name type="scientific">Darwinula stevensoni</name>
    <dbReference type="NCBI Taxonomy" id="69355"/>
    <lineage>
        <taxon>Eukaryota</taxon>
        <taxon>Metazoa</taxon>
        <taxon>Ecdysozoa</taxon>
        <taxon>Arthropoda</taxon>
        <taxon>Crustacea</taxon>
        <taxon>Oligostraca</taxon>
        <taxon>Ostracoda</taxon>
        <taxon>Podocopa</taxon>
        <taxon>Podocopida</taxon>
        <taxon>Darwinulocopina</taxon>
        <taxon>Darwinuloidea</taxon>
        <taxon>Darwinulidae</taxon>
        <taxon>Darwinula</taxon>
    </lineage>
</organism>
<keyword evidence="3" id="KW-1185">Reference proteome</keyword>
<dbReference type="Pfam" id="PF24436">
    <property type="entry name" value="INTS7_N"/>
    <property type="match status" value="1"/>
</dbReference>
<gene>
    <name evidence="2" type="ORF">DSTB1V02_LOCUS13370</name>
</gene>
<dbReference type="EMBL" id="LR905739">
    <property type="protein sequence ID" value="CAD7253622.1"/>
    <property type="molecule type" value="Genomic_DNA"/>
</dbReference>
<accession>A0A7R9FSP7</accession>
<proteinExistence type="predicted"/>